<organism evidence="15 16">
    <name type="scientific">Gouania willdenowi</name>
    <name type="common">Blunt-snouted clingfish</name>
    <name type="synonym">Lepadogaster willdenowi</name>
    <dbReference type="NCBI Taxonomy" id="441366"/>
    <lineage>
        <taxon>Eukaryota</taxon>
        <taxon>Metazoa</taxon>
        <taxon>Chordata</taxon>
        <taxon>Craniata</taxon>
        <taxon>Vertebrata</taxon>
        <taxon>Euteleostomi</taxon>
        <taxon>Actinopterygii</taxon>
        <taxon>Neopterygii</taxon>
        <taxon>Teleostei</taxon>
        <taxon>Neoteleostei</taxon>
        <taxon>Acanthomorphata</taxon>
        <taxon>Ovalentaria</taxon>
        <taxon>Blenniimorphae</taxon>
        <taxon>Blenniiformes</taxon>
        <taxon>Gobiesocoidei</taxon>
        <taxon>Gobiesocidae</taxon>
        <taxon>Gobiesocinae</taxon>
        <taxon>Gouania</taxon>
    </lineage>
</organism>
<keyword evidence="11" id="KW-0325">Glycoprotein</keyword>
<feature type="transmembrane region" description="Helical" evidence="14">
    <location>
        <begin position="239"/>
        <end position="256"/>
    </location>
</feature>
<keyword evidence="4 14" id="KW-0812">Transmembrane</keyword>
<evidence type="ECO:0000256" key="4">
    <source>
        <dbReference type="ARBA" id="ARBA00022692"/>
    </source>
</evidence>
<feature type="transmembrane region" description="Helical" evidence="14">
    <location>
        <begin position="469"/>
        <end position="492"/>
    </location>
</feature>
<keyword evidence="8" id="KW-0915">Sodium</keyword>
<evidence type="ECO:0000256" key="8">
    <source>
        <dbReference type="ARBA" id="ARBA00023053"/>
    </source>
</evidence>
<dbReference type="PROSITE" id="PS50283">
    <property type="entry name" value="NA_SOLUT_SYMP_3"/>
    <property type="match status" value="1"/>
</dbReference>
<comment type="similarity">
    <text evidence="2 13">Belongs to the sodium:solute symporter (SSF) (TC 2.A.21) family.</text>
</comment>
<evidence type="ECO:0000256" key="13">
    <source>
        <dbReference type="RuleBase" id="RU362091"/>
    </source>
</evidence>
<feature type="transmembrane region" description="Helical" evidence="14">
    <location>
        <begin position="380"/>
        <end position="399"/>
    </location>
</feature>
<evidence type="ECO:0000256" key="5">
    <source>
        <dbReference type="ARBA" id="ARBA00022847"/>
    </source>
</evidence>
<reference evidence="15" key="2">
    <citation type="submission" date="2025-08" db="UniProtKB">
        <authorList>
            <consortium name="Ensembl"/>
        </authorList>
    </citation>
    <scope>IDENTIFICATION</scope>
</reference>
<keyword evidence="10 14" id="KW-0472">Membrane</keyword>
<sequence length="525" mass="55858">MALNVPGLVAMILFYLLVLGIGVWASLKSKKMENSSEGNTVETAFLGNRGVSLLVGAFTMTATCVGGGFILGVAESVYDPSKGLVWALIPVQTAISFTIGGLFFAKPMREQKFVSMMDPFQRAYGKKLTAVLAVIPVVVEVIYVPGLLLALGATMSVILGLSFAVCVWMSAAVAIVYTMLGGLRSVAYTDVIQISLVMFSLWLCVPFVLLSGSYVDISKTALTHTFQEPWLGRLQQDDVGRWIDIFLIMTVGNMATQDFHQRTLSSSSTSTARGICFMAAGGVLVAGIPPVLVAAVAASTDWNSTSYGAPSPYERGEGAMIMPIVLQHFTPTFISALGVGALAAAVMSSADSFLLSASTVFTHNIYQAIRSKASDQELQWVIRLSIIIFGLVGTSMTHFEGGILVFWIVGSDLSFTIILPQMLCVLFTRVSNAYGAVAGYVVAVVMRLLCGEPLFGLPAVLTFPGMVPVKTVCMVVGLLSILTVSSLAQYLLDHVFTVKQRSVAAPVGSEAGDKEVSAPMLVINC</sequence>
<dbReference type="InterPro" id="IPR052244">
    <property type="entry name" value="Choline_transporter"/>
</dbReference>
<keyword evidence="5" id="KW-0769">Symport</keyword>
<feature type="transmembrane region" description="Helical" evidence="14">
    <location>
        <begin position="6"/>
        <end position="27"/>
    </location>
</feature>
<keyword evidence="9" id="KW-0406">Ion transport</keyword>
<evidence type="ECO:0000256" key="3">
    <source>
        <dbReference type="ARBA" id="ARBA00022448"/>
    </source>
</evidence>
<dbReference type="GO" id="GO:0005307">
    <property type="term" value="F:choline:sodium symporter activity"/>
    <property type="evidence" value="ECO:0007669"/>
    <property type="project" value="TreeGrafter"/>
</dbReference>
<dbReference type="InterPro" id="IPR038377">
    <property type="entry name" value="Na/Glc_symporter_sf"/>
</dbReference>
<dbReference type="OrthoDB" id="546820at2759"/>
<evidence type="ECO:0000256" key="9">
    <source>
        <dbReference type="ARBA" id="ARBA00023065"/>
    </source>
</evidence>
<dbReference type="GO" id="GO:0008292">
    <property type="term" value="P:acetylcholine biosynthetic process"/>
    <property type="evidence" value="ECO:0007669"/>
    <property type="project" value="TreeGrafter"/>
</dbReference>
<feature type="transmembrane region" description="Helical" evidence="14">
    <location>
        <begin position="51"/>
        <end position="72"/>
    </location>
</feature>
<accession>A0A8C5NH72</accession>
<dbReference type="GeneID" id="114476931"/>
<dbReference type="InterPro" id="IPR001734">
    <property type="entry name" value="Na/solute_symporter"/>
</dbReference>
<dbReference type="PANTHER" id="PTHR45897:SF5">
    <property type="entry name" value="HIGH AFFINITY CHOLINE TRANSPORTER 1"/>
    <property type="match status" value="1"/>
</dbReference>
<dbReference type="RefSeq" id="XP_028324750.1">
    <property type="nucleotide sequence ID" value="XM_028468949.1"/>
</dbReference>
<feature type="transmembrane region" description="Helical" evidence="14">
    <location>
        <begin position="192"/>
        <end position="215"/>
    </location>
</feature>
<dbReference type="Proteomes" id="UP000694680">
    <property type="component" value="Chromosome 2"/>
</dbReference>
<feature type="transmembrane region" description="Helical" evidence="14">
    <location>
        <begin position="84"/>
        <end position="107"/>
    </location>
</feature>
<evidence type="ECO:0000256" key="10">
    <source>
        <dbReference type="ARBA" id="ARBA00023136"/>
    </source>
</evidence>
<dbReference type="CDD" id="cd11474">
    <property type="entry name" value="SLC5sbd_CHT"/>
    <property type="match status" value="1"/>
</dbReference>
<evidence type="ECO:0000313" key="15">
    <source>
        <dbReference type="Ensembl" id="ENSGWIP00000055189.1"/>
    </source>
</evidence>
<feature type="transmembrane region" description="Helical" evidence="14">
    <location>
        <begin position="157"/>
        <end position="180"/>
    </location>
</feature>
<dbReference type="PANTHER" id="PTHR45897">
    <property type="entry name" value="HIGH-AFFINITY CHOLINE TRANSPORTER 1"/>
    <property type="match status" value="1"/>
</dbReference>
<dbReference type="AlphaFoldDB" id="A0A8C5NH72"/>
<gene>
    <name evidence="15" type="primary">LOC114476931</name>
</gene>
<evidence type="ECO:0000256" key="7">
    <source>
        <dbReference type="ARBA" id="ARBA00022989"/>
    </source>
</evidence>
<keyword evidence="12" id="KW-0739">Sodium transport</keyword>
<keyword evidence="16" id="KW-1185">Reference proteome</keyword>
<evidence type="ECO:0000313" key="16">
    <source>
        <dbReference type="Proteomes" id="UP000694680"/>
    </source>
</evidence>
<feature type="transmembrane region" description="Helical" evidence="14">
    <location>
        <begin position="128"/>
        <end position="151"/>
    </location>
</feature>
<dbReference type="GO" id="GO:0005886">
    <property type="term" value="C:plasma membrane"/>
    <property type="evidence" value="ECO:0007669"/>
    <property type="project" value="TreeGrafter"/>
</dbReference>
<feature type="transmembrane region" description="Helical" evidence="14">
    <location>
        <begin position="277"/>
        <end position="300"/>
    </location>
</feature>
<keyword evidence="7 14" id="KW-1133">Transmembrane helix</keyword>
<dbReference type="Gene3D" id="1.20.1730.10">
    <property type="entry name" value="Sodium/glucose cotransporter"/>
    <property type="match status" value="1"/>
</dbReference>
<evidence type="ECO:0000256" key="11">
    <source>
        <dbReference type="ARBA" id="ARBA00023180"/>
    </source>
</evidence>
<reference evidence="15" key="3">
    <citation type="submission" date="2025-09" db="UniProtKB">
        <authorList>
            <consortium name="Ensembl"/>
        </authorList>
    </citation>
    <scope>IDENTIFICATION</scope>
</reference>
<reference evidence="15" key="1">
    <citation type="submission" date="2020-06" db="EMBL/GenBank/DDBJ databases">
        <authorList>
            <consortium name="Wellcome Sanger Institute Data Sharing"/>
        </authorList>
    </citation>
    <scope>NUCLEOTIDE SEQUENCE [LARGE SCALE GENOMIC DNA]</scope>
</reference>
<keyword evidence="3" id="KW-0813">Transport</keyword>
<dbReference type="Ensembl" id="ENSGWIT00000059433.1">
    <property type="protein sequence ID" value="ENSGWIP00000055189.1"/>
    <property type="gene ID" value="ENSGWIG00000026285.1"/>
</dbReference>
<dbReference type="Pfam" id="PF00474">
    <property type="entry name" value="SSF"/>
    <property type="match status" value="1"/>
</dbReference>
<proteinExistence type="inferred from homology"/>
<feature type="transmembrane region" description="Helical" evidence="14">
    <location>
        <begin position="320"/>
        <end position="346"/>
    </location>
</feature>
<evidence type="ECO:0000256" key="14">
    <source>
        <dbReference type="SAM" id="Phobius"/>
    </source>
</evidence>
<evidence type="ECO:0000256" key="1">
    <source>
        <dbReference type="ARBA" id="ARBA00004141"/>
    </source>
</evidence>
<feature type="transmembrane region" description="Helical" evidence="14">
    <location>
        <begin position="433"/>
        <end position="449"/>
    </location>
</feature>
<evidence type="ECO:0000256" key="6">
    <source>
        <dbReference type="ARBA" id="ARBA00022979"/>
    </source>
</evidence>
<comment type="subcellular location">
    <subcellularLocation>
        <location evidence="1">Membrane</location>
        <topology evidence="1">Multi-pass membrane protein</topology>
    </subcellularLocation>
</comment>
<evidence type="ECO:0000256" key="2">
    <source>
        <dbReference type="ARBA" id="ARBA00006434"/>
    </source>
</evidence>
<keyword evidence="6" id="KW-0530">Neurotransmitter biosynthesis</keyword>
<feature type="transmembrane region" description="Helical" evidence="14">
    <location>
        <begin position="405"/>
        <end position="426"/>
    </location>
</feature>
<name>A0A8C5NH72_GOUWI</name>
<protein>
    <submittedName>
        <fullName evidence="15">High affinity choline transporter 1-like</fullName>
    </submittedName>
</protein>
<evidence type="ECO:0000256" key="12">
    <source>
        <dbReference type="ARBA" id="ARBA00023201"/>
    </source>
</evidence>